<reference evidence="3 4" key="1">
    <citation type="journal article" date="2011" name="Science">
        <title>The ecoresponsive genome of Daphnia pulex.</title>
        <authorList>
            <person name="Colbourne J.K."/>
            <person name="Pfrender M.E."/>
            <person name="Gilbert D."/>
            <person name="Thomas W.K."/>
            <person name="Tucker A."/>
            <person name="Oakley T.H."/>
            <person name="Tokishita S."/>
            <person name="Aerts A."/>
            <person name="Arnold G.J."/>
            <person name="Basu M.K."/>
            <person name="Bauer D.J."/>
            <person name="Caceres C.E."/>
            <person name="Carmel L."/>
            <person name="Casola C."/>
            <person name="Choi J.H."/>
            <person name="Detter J.C."/>
            <person name="Dong Q."/>
            <person name="Dusheyko S."/>
            <person name="Eads B.D."/>
            <person name="Frohlich T."/>
            <person name="Geiler-Samerotte K.A."/>
            <person name="Gerlach D."/>
            <person name="Hatcher P."/>
            <person name="Jogdeo S."/>
            <person name="Krijgsveld J."/>
            <person name="Kriventseva E.V."/>
            <person name="Kultz D."/>
            <person name="Laforsch C."/>
            <person name="Lindquist E."/>
            <person name="Lopez J."/>
            <person name="Manak J.R."/>
            <person name="Muller J."/>
            <person name="Pangilinan J."/>
            <person name="Patwardhan R.P."/>
            <person name="Pitluck S."/>
            <person name="Pritham E.J."/>
            <person name="Rechtsteiner A."/>
            <person name="Rho M."/>
            <person name="Rogozin I.B."/>
            <person name="Sakarya O."/>
            <person name="Salamov A."/>
            <person name="Schaack S."/>
            <person name="Shapiro H."/>
            <person name="Shiga Y."/>
            <person name="Skalitzky C."/>
            <person name="Smith Z."/>
            <person name="Souvorov A."/>
            <person name="Sung W."/>
            <person name="Tang Z."/>
            <person name="Tsuchiya D."/>
            <person name="Tu H."/>
            <person name="Vos H."/>
            <person name="Wang M."/>
            <person name="Wolf Y.I."/>
            <person name="Yamagata H."/>
            <person name="Yamada T."/>
            <person name="Ye Y."/>
            <person name="Shaw J.R."/>
            <person name="Andrews J."/>
            <person name="Crease T.J."/>
            <person name="Tang H."/>
            <person name="Lucas S.M."/>
            <person name="Robertson H.M."/>
            <person name="Bork P."/>
            <person name="Koonin E.V."/>
            <person name="Zdobnov E.M."/>
            <person name="Grigoriev I.V."/>
            <person name="Lynch M."/>
            <person name="Boore J.L."/>
        </authorList>
    </citation>
    <scope>NUCLEOTIDE SEQUENCE [LARGE SCALE GENOMIC DNA]</scope>
</reference>
<feature type="transmembrane region" description="Helical" evidence="1">
    <location>
        <begin position="22"/>
        <end position="45"/>
    </location>
</feature>
<keyword evidence="1" id="KW-1133">Transmembrane helix</keyword>
<dbReference type="InterPro" id="IPR002656">
    <property type="entry name" value="Acyl_transf_3_dom"/>
</dbReference>
<feature type="transmembrane region" description="Helical" evidence="1">
    <location>
        <begin position="128"/>
        <end position="148"/>
    </location>
</feature>
<evidence type="ECO:0000313" key="3">
    <source>
        <dbReference type="EMBL" id="EFX71086.1"/>
    </source>
</evidence>
<dbReference type="AlphaFoldDB" id="E9HAT9"/>
<keyword evidence="1" id="KW-0812">Transmembrane</keyword>
<name>E9HAT9_DAPPU</name>
<organism evidence="3 4">
    <name type="scientific">Daphnia pulex</name>
    <name type="common">Water flea</name>
    <dbReference type="NCBI Taxonomy" id="6669"/>
    <lineage>
        <taxon>Eukaryota</taxon>
        <taxon>Metazoa</taxon>
        <taxon>Ecdysozoa</taxon>
        <taxon>Arthropoda</taxon>
        <taxon>Crustacea</taxon>
        <taxon>Branchiopoda</taxon>
        <taxon>Diplostraca</taxon>
        <taxon>Cladocera</taxon>
        <taxon>Anomopoda</taxon>
        <taxon>Daphniidae</taxon>
        <taxon>Daphnia</taxon>
    </lineage>
</organism>
<dbReference type="OrthoDB" id="207378at2759"/>
<dbReference type="PANTHER" id="PTHR11161">
    <property type="entry name" value="O-ACYLTRANSFERASE"/>
    <property type="match status" value="1"/>
</dbReference>
<feature type="transmembrane region" description="Helical" evidence="1">
    <location>
        <begin position="155"/>
        <end position="176"/>
    </location>
</feature>
<proteinExistence type="predicted"/>
<feature type="transmembrane region" description="Helical" evidence="1">
    <location>
        <begin position="65"/>
        <end position="85"/>
    </location>
</feature>
<accession>E9HAT9</accession>
<dbReference type="InParanoid" id="E9HAT9"/>
<dbReference type="PhylomeDB" id="E9HAT9"/>
<dbReference type="eggNOG" id="KOG3700">
    <property type="taxonomic scope" value="Eukaryota"/>
</dbReference>
<dbReference type="InterPro" id="IPR052728">
    <property type="entry name" value="O2_lipid_transport_reg"/>
</dbReference>
<dbReference type="PANTHER" id="PTHR11161:SF0">
    <property type="entry name" value="O-ACYLTRANSFERASE LIKE PROTEIN"/>
    <property type="match status" value="1"/>
</dbReference>
<keyword evidence="1" id="KW-0472">Membrane</keyword>
<evidence type="ECO:0000313" key="4">
    <source>
        <dbReference type="Proteomes" id="UP000000305"/>
    </source>
</evidence>
<dbReference type="FunCoup" id="E9HAT9">
    <property type="interactions" value="11"/>
</dbReference>
<feature type="transmembrane region" description="Helical" evidence="1">
    <location>
        <begin position="205"/>
        <end position="223"/>
    </location>
</feature>
<feature type="transmembrane region" description="Helical" evidence="1">
    <location>
        <begin position="235"/>
        <end position="254"/>
    </location>
</feature>
<feature type="domain" description="Acyltransferase 3" evidence="2">
    <location>
        <begin position="14"/>
        <end position="361"/>
    </location>
</feature>
<dbReference type="Proteomes" id="UP000000305">
    <property type="component" value="Unassembled WGS sequence"/>
</dbReference>
<feature type="transmembrane region" description="Helical" evidence="1">
    <location>
        <begin position="341"/>
        <end position="368"/>
    </location>
</feature>
<dbReference type="EMBL" id="GL732613">
    <property type="protein sequence ID" value="EFX71086.1"/>
    <property type="molecule type" value="Genomic_DNA"/>
</dbReference>
<evidence type="ECO:0000259" key="2">
    <source>
        <dbReference type="Pfam" id="PF01757"/>
    </source>
</evidence>
<evidence type="ECO:0000256" key="1">
    <source>
        <dbReference type="SAM" id="Phobius"/>
    </source>
</evidence>
<feature type="transmembrane region" description="Helical" evidence="1">
    <location>
        <begin position="281"/>
        <end position="304"/>
    </location>
</feature>
<dbReference type="OMA" id="DVLLHTW"/>
<gene>
    <name evidence="3" type="ORF">DAPPUDRAFT_60562</name>
</gene>
<keyword evidence="4" id="KW-1185">Reference proteome</keyword>
<protein>
    <recommendedName>
        <fullName evidence="2">Acyltransferase 3 domain-containing protein</fullName>
    </recommendedName>
</protein>
<sequence>MSIEFDLMIFSQDSYSWAMQSIANGTVSVDTFFLMSGLLVSFLLLRELDRTKGKFNIGLYYLHRYLRLTPVYAVILGYIATLMVYSGTGPNWYSVTLVSQGCRITWWRHFLYINNFFPMDPECMGQTWYLDVDMQLFIVAPLFIYPLWRWKKFGLAGLAFVGLACQAAVFALYAIYDLPPTIFFSRLGDLATSNDYFEHYYVDPWARAPVYLVGIWFGWYLHVTKESPIRLSKPVVALAWTLSTAAGLEIVYGLTPYVDESKVPEISSAVSMTYGPLHRTAWAFVIGWIIFACSRGYGGFVNWFLSWKGFMPLGRLTYCVYLIHYDFLTVFTSSVRKQYYYTMFGTVVTCFGVLVFCFALAFLAAVTIEASFLNLEKLLFSSPKPKSKN</sequence>
<dbReference type="GO" id="GO:0016747">
    <property type="term" value="F:acyltransferase activity, transferring groups other than amino-acyl groups"/>
    <property type="evidence" value="ECO:0007669"/>
    <property type="project" value="InterPro"/>
</dbReference>
<dbReference type="KEGG" id="dpx:DAPPUDRAFT_60562"/>
<dbReference type="HOGENOM" id="CLU_007874_0_0_1"/>
<dbReference type="Pfam" id="PF01757">
    <property type="entry name" value="Acyl_transf_3"/>
    <property type="match status" value="1"/>
</dbReference>